<protein>
    <submittedName>
        <fullName evidence="1">Uncharacterized protein</fullName>
    </submittedName>
</protein>
<sequence>MSEQEALRQGIMFGKRAMLELSIMMFEKMKSQDPTDTPYSISNTLTIDEVINALRELES</sequence>
<gene>
    <name evidence="1" type="ORF">UFOVP45_103</name>
</gene>
<dbReference type="EMBL" id="LR796175">
    <property type="protein sequence ID" value="CAB4124023.1"/>
    <property type="molecule type" value="Genomic_DNA"/>
</dbReference>
<accession>A0A6J5KSJ2</accession>
<reference evidence="1" key="1">
    <citation type="submission" date="2020-04" db="EMBL/GenBank/DDBJ databases">
        <authorList>
            <person name="Chiriac C."/>
            <person name="Salcher M."/>
            <person name="Ghai R."/>
            <person name="Kavagutti S V."/>
        </authorList>
    </citation>
    <scope>NUCLEOTIDE SEQUENCE</scope>
</reference>
<name>A0A6J5KSJ2_9CAUD</name>
<organism evidence="1">
    <name type="scientific">uncultured Caudovirales phage</name>
    <dbReference type="NCBI Taxonomy" id="2100421"/>
    <lineage>
        <taxon>Viruses</taxon>
        <taxon>Duplodnaviria</taxon>
        <taxon>Heunggongvirae</taxon>
        <taxon>Uroviricota</taxon>
        <taxon>Caudoviricetes</taxon>
        <taxon>Peduoviridae</taxon>
        <taxon>Maltschvirus</taxon>
        <taxon>Maltschvirus maltsch</taxon>
    </lineage>
</organism>
<evidence type="ECO:0000313" key="1">
    <source>
        <dbReference type="EMBL" id="CAB4124023.1"/>
    </source>
</evidence>
<proteinExistence type="predicted"/>